<evidence type="ECO:0000256" key="5">
    <source>
        <dbReference type="ARBA" id="ARBA00024500"/>
    </source>
</evidence>
<dbReference type="NCBIfam" id="TIGR03707">
    <property type="entry name" value="PPK2_P_aer"/>
    <property type="match status" value="1"/>
</dbReference>
<accession>A0A931I1G1</accession>
<dbReference type="SUPFAM" id="SSF52540">
    <property type="entry name" value="P-loop containing nucleoside triphosphate hydrolases"/>
    <property type="match status" value="1"/>
</dbReference>
<dbReference type="RefSeq" id="WP_197311611.1">
    <property type="nucleotide sequence ID" value="NZ_JADZLT010000050.1"/>
</dbReference>
<dbReference type="Proteomes" id="UP000631694">
    <property type="component" value="Unassembled WGS sequence"/>
</dbReference>
<evidence type="ECO:0000256" key="2">
    <source>
        <dbReference type="ARBA" id="ARBA00022679"/>
    </source>
</evidence>
<dbReference type="InterPro" id="IPR022486">
    <property type="entry name" value="PPK2_PA0141"/>
</dbReference>
<evidence type="ECO:0000256" key="3">
    <source>
        <dbReference type="ARBA" id="ARBA00022777"/>
    </source>
</evidence>
<dbReference type="InterPro" id="IPR027417">
    <property type="entry name" value="P-loop_NTPase"/>
</dbReference>
<proteinExistence type="inferred from homology"/>
<reference evidence="8" key="1">
    <citation type="submission" date="2020-12" db="EMBL/GenBank/DDBJ databases">
        <title>Methylobrevis albus sp. nov., isolated from fresh water lack sediment.</title>
        <authorList>
            <person name="Zou Q."/>
        </authorList>
    </citation>
    <scope>NUCLEOTIDE SEQUENCE</scope>
    <source>
        <strain evidence="8">L22</strain>
    </source>
</reference>
<keyword evidence="3 6" id="KW-0418">Kinase</keyword>
<evidence type="ECO:0000313" key="9">
    <source>
        <dbReference type="Proteomes" id="UP000631694"/>
    </source>
</evidence>
<comment type="catalytic activity">
    <reaction evidence="5">
        <text>[phosphate](n) + ATP = [phosphate](n+1) + ADP</text>
        <dbReference type="Rhea" id="RHEA:19573"/>
        <dbReference type="Rhea" id="RHEA-COMP:9859"/>
        <dbReference type="Rhea" id="RHEA-COMP:14280"/>
        <dbReference type="ChEBI" id="CHEBI:16838"/>
        <dbReference type="ChEBI" id="CHEBI:30616"/>
        <dbReference type="ChEBI" id="CHEBI:456216"/>
    </reaction>
    <physiologicalReaction direction="right-to-left" evidence="5">
        <dbReference type="Rhea" id="RHEA:19575"/>
    </physiologicalReaction>
</comment>
<organism evidence="8 9">
    <name type="scientific">Methylobrevis albus</name>
    <dbReference type="NCBI Taxonomy" id="2793297"/>
    <lineage>
        <taxon>Bacteria</taxon>
        <taxon>Pseudomonadati</taxon>
        <taxon>Pseudomonadota</taxon>
        <taxon>Alphaproteobacteria</taxon>
        <taxon>Hyphomicrobiales</taxon>
        <taxon>Pleomorphomonadaceae</taxon>
        <taxon>Methylobrevis</taxon>
    </lineage>
</organism>
<comment type="caution">
    <text evidence="8">The sequence shown here is derived from an EMBL/GenBank/DDBJ whole genome shotgun (WGS) entry which is preliminary data.</text>
</comment>
<dbReference type="EMBL" id="JADZLT010000050">
    <property type="protein sequence ID" value="MBH0238547.1"/>
    <property type="molecule type" value="Genomic_DNA"/>
</dbReference>
<dbReference type="EC" id="2.7.4.-" evidence="6"/>
<comment type="subunit">
    <text evidence="6">Homotetramer.</text>
</comment>
<evidence type="ECO:0000259" key="7">
    <source>
        <dbReference type="Pfam" id="PF03976"/>
    </source>
</evidence>
<dbReference type="Pfam" id="PF03976">
    <property type="entry name" value="PPK2"/>
    <property type="match status" value="1"/>
</dbReference>
<name>A0A931I1G1_9HYPH</name>
<evidence type="ECO:0000256" key="4">
    <source>
        <dbReference type="ARBA" id="ARBA00023310"/>
    </source>
</evidence>
<comment type="similarity">
    <text evidence="1 6">Belongs to the polyphosphate kinase 2 (PPK2) family. Class I subfamily.</text>
</comment>
<dbReference type="PANTHER" id="PTHR34383:SF1">
    <property type="entry name" value="ADP-POLYPHOSPHATE PHOSPHOTRANSFERASE"/>
    <property type="match status" value="1"/>
</dbReference>
<comment type="function">
    <text evidence="6">Uses inorganic polyphosphate (polyP) as a donor to convert GDP to GTP or ADP to ATP.</text>
</comment>
<dbReference type="AlphaFoldDB" id="A0A931I1G1"/>
<protein>
    <recommendedName>
        <fullName evidence="6">ADP/GDP-polyphosphate phosphotransferase</fullName>
        <ecNumber evidence="6">2.7.4.-</ecNumber>
    </recommendedName>
    <alternativeName>
        <fullName evidence="6">Polyphosphate kinase PPK2</fullName>
    </alternativeName>
</protein>
<evidence type="ECO:0000256" key="1">
    <source>
        <dbReference type="ARBA" id="ARBA00009924"/>
    </source>
</evidence>
<dbReference type="PANTHER" id="PTHR34383">
    <property type="entry name" value="POLYPHOSPHATE:AMP PHOSPHOTRANSFERASE-RELATED"/>
    <property type="match status" value="1"/>
</dbReference>
<feature type="domain" description="Polyphosphate kinase-2-related" evidence="7">
    <location>
        <begin position="71"/>
        <end position="293"/>
    </location>
</feature>
<dbReference type="InterPro" id="IPR022488">
    <property type="entry name" value="PPK2-related"/>
</dbReference>
<keyword evidence="2 6" id="KW-0808">Transferase</keyword>
<sequence length="320" mass="35958">MAKKKPAKREKAEAAALKEVQATLLEAPGLGDAPAIDVDGIRFDLDEPVFPAALEARCFTSDGFPYEKRLPSDDYEATLHALQVELVKLQRHMTGTGARLVALYEGRDAAGKGGAIETTRAYLNPRNARIVALPKPTDAERGQWYFQRYAVQLPSAGEFVLFDRSWYNRAGVERVMGFCTEAQAEAFLKAATEFEDMLVDDGIVLVKFFLEIGREMQLKRFHERRHDPLKIWKLSPIDFKAMSRFDDYTAARDRMLETTHSAKMPWTVIRANDKRRARLEAIRHVLGRFDYPGKDPAAIGVPDKKIIGSGPDFLKGGTAR</sequence>
<keyword evidence="4" id="KW-0066">ATP synthesis</keyword>
<keyword evidence="9" id="KW-1185">Reference proteome</keyword>
<dbReference type="GO" id="GO:0006754">
    <property type="term" value="P:ATP biosynthetic process"/>
    <property type="evidence" value="ECO:0007669"/>
    <property type="project" value="UniProtKB-KW"/>
</dbReference>
<gene>
    <name evidence="8" type="primary">ppk2</name>
    <name evidence="8" type="ORF">I5731_11995</name>
</gene>
<evidence type="ECO:0000313" key="8">
    <source>
        <dbReference type="EMBL" id="MBH0238547.1"/>
    </source>
</evidence>
<evidence type="ECO:0000256" key="6">
    <source>
        <dbReference type="RuleBase" id="RU369062"/>
    </source>
</evidence>
<dbReference type="GO" id="GO:0008976">
    <property type="term" value="F:polyphosphate kinase activity"/>
    <property type="evidence" value="ECO:0007669"/>
    <property type="project" value="UniProtKB-UniRule"/>
</dbReference>
<dbReference type="Gene3D" id="3.40.50.300">
    <property type="entry name" value="P-loop containing nucleotide triphosphate hydrolases"/>
    <property type="match status" value="1"/>
</dbReference>